<feature type="transmembrane region" description="Helical" evidence="7">
    <location>
        <begin position="164"/>
        <end position="184"/>
    </location>
</feature>
<dbReference type="InterPro" id="IPR001851">
    <property type="entry name" value="ABC_transp_permease"/>
</dbReference>
<keyword evidence="3 7" id="KW-0812">Transmembrane</keyword>
<name>A0A6B1G4U9_9CHLR</name>
<gene>
    <name evidence="8" type="ORF">F4148_05105</name>
</gene>
<evidence type="ECO:0000256" key="5">
    <source>
        <dbReference type="ARBA" id="ARBA00023136"/>
    </source>
</evidence>
<keyword evidence="2" id="KW-1003">Cell membrane</keyword>
<feature type="compositionally biased region" description="Polar residues" evidence="6">
    <location>
        <begin position="13"/>
        <end position="43"/>
    </location>
</feature>
<feature type="transmembrane region" description="Helical" evidence="7">
    <location>
        <begin position="255"/>
        <end position="279"/>
    </location>
</feature>
<feature type="transmembrane region" description="Helical" evidence="7">
    <location>
        <begin position="103"/>
        <end position="130"/>
    </location>
</feature>
<dbReference type="EMBL" id="VYDA01000193">
    <property type="protein sequence ID" value="MYH61144.1"/>
    <property type="molecule type" value="Genomic_DNA"/>
</dbReference>
<keyword evidence="5 7" id="KW-0472">Membrane</keyword>
<evidence type="ECO:0000256" key="1">
    <source>
        <dbReference type="ARBA" id="ARBA00004651"/>
    </source>
</evidence>
<comment type="caution">
    <text evidence="8">The sequence shown here is derived from an EMBL/GenBank/DDBJ whole genome shotgun (WGS) entry which is preliminary data.</text>
</comment>
<feature type="transmembrane region" description="Helical" evidence="7">
    <location>
        <begin position="64"/>
        <end position="83"/>
    </location>
</feature>
<evidence type="ECO:0000256" key="7">
    <source>
        <dbReference type="SAM" id="Phobius"/>
    </source>
</evidence>
<feature type="transmembrane region" description="Helical" evidence="7">
    <location>
        <begin position="336"/>
        <end position="356"/>
    </location>
</feature>
<evidence type="ECO:0000256" key="3">
    <source>
        <dbReference type="ARBA" id="ARBA00022692"/>
    </source>
</evidence>
<feature type="transmembrane region" description="Helical" evidence="7">
    <location>
        <begin position="205"/>
        <end position="226"/>
    </location>
</feature>
<dbReference type="Pfam" id="PF02653">
    <property type="entry name" value="BPD_transp_2"/>
    <property type="match status" value="1"/>
</dbReference>
<reference evidence="8" key="1">
    <citation type="submission" date="2019-09" db="EMBL/GenBank/DDBJ databases">
        <title>Characterisation of the sponge microbiome using genome-centric metagenomics.</title>
        <authorList>
            <person name="Engelberts J.P."/>
            <person name="Robbins S.J."/>
            <person name="De Goeij J.M."/>
            <person name="Aranda M."/>
            <person name="Bell S.C."/>
            <person name="Webster N.S."/>
        </authorList>
    </citation>
    <scope>NUCLEOTIDE SEQUENCE</scope>
    <source>
        <strain evidence="8">SB0675_bin_29</strain>
    </source>
</reference>
<feature type="region of interest" description="Disordered" evidence="6">
    <location>
        <begin position="13"/>
        <end position="48"/>
    </location>
</feature>
<evidence type="ECO:0000256" key="4">
    <source>
        <dbReference type="ARBA" id="ARBA00022989"/>
    </source>
</evidence>
<dbReference type="PANTHER" id="PTHR32196">
    <property type="entry name" value="ABC TRANSPORTER PERMEASE PROTEIN YPHD-RELATED-RELATED"/>
    <property type="match status" value="1"/>
</dbReference>
<evidence type="ECO:0000256" key="6">
    <source>
        <dbReference type="SAM" id="MobiDB-lite"/>
    </source>
</evidence>
<proteinExistence type="predicted"/>
<sequence length="363" mass="38091">MFQESAPPLASLLQRTRSSMAGNPTPQEQPTAETAPTQASSRQPPGPPPARWGELLQWLIEYRAFILLGLALTYAVLFVPFFATERNITQMTTQFSIDGIISIGLTILMIAWGIDLGVGATLALAGVVFALSQDLGVPMAALLGVLAGAGVGIVNGFVVTRMKVNFFIATLSTMVAVKGLTFIISDETTIYGHADGFGWMGSAKLGLFEFPALAFFGIGIIAHLIMTQTSLGTYWYAIGGNADASHRAGLNVNRLFALSFVVAGLCSGIAGVLLASRAVSANPGVGRDTALFAISATVIGGTSLFGGVGNVLGAVAGVMFLGVVRNSLNLLGVSAYWQWVIQGVILVSVVVSDVYMNRRRRTA</sequence>
<feature type="transmembrane region" description="Helical" evidence="7">
    <location>
        <begin position="291"/>
        <end position="324"/>
    </location>
</feature>
<evidence type="ECO:0000313" key="8">
    <source>
        <dbReference type="EMBL" id="MYH61144.1"/>
    </source>
</evidence>
<organism evidence="8">
    <name type="scientific">Caldilineaceae bacterium SB0675_bin_29</name>
    <dbReference type="NCBI Taxonomy" id="2605266"/>
    <lineage>
        <taxon>Bacteria</taxon>
        <taxon>Bacillati</taxon>
        <taxon>Chloroflexota</taxon>
        <taxon>Caldilineae</taxon>
        <taxon>Caldilineales</taxon>
        <taxon>Caldilineaceae</taxon>
    </lineage>
</organism>
<dbReference type="GO" id="GO:0022857">
    <property type="term" value="F:transmembrane transporter activity"/>
    <property type="evidence" value="ECO:0007669"/>
    <property type="project" value="InterPro"/>
</dbReference>
<protein>
    <submittedName>
        <fullName evidence="8">ABC transporter permease</fullName>
    </submittedName>
</protein>
<dbReference type="AlphaFoldDB" id="A0A6B1G4U9"/>
<feature type="transmembrane region" description="Helical" evidence="7">
    <location>
        <begin position="137"/>
        <end position="158"/>
    </location>
</feature>
<keyword evidence="4 7" id="KW-1133">Transmembrane helix</keyword>
<dbReference type="CDD" id="cd06579">
    <property type="entry name" value="TM_PBP1_transp_AraH_like"/>
    <property type="match status" value="1"/>
</dbReference>
<comment type="subcellular location">
    <subcellularLocation>
        <location evidence="1">Cell membrane</location>
        <topology evidence="1">Multi-pass membrane protein</topology>
    </subcellularLocation>
</comment>
<accession>A0A6B1G4U9</accession>
<evidence type="ECO:0000256" key="2">
    <source>
        <dbReference type="ARBA" id="ARBA00022475"/>
    </source>
</evidence>
<dbReference type="GO" id="GO:0005886">
    <property type="term" value="C:plasma membrane"/>
    <property type="evidence" value="ECO:0007669"/>
    <property type="project" value="UniProtKB-SubCell"/>
</dbReference>